<keyword evidence="3 7" id="KW-0812">Transmembrane</keyword>
<keyword evidence="6" id="KW-0479">Metal-binding</keyword>
<evidence type="ECO:0000256" key="4">
    <source>
        <dbReference type="ARBA" id="ARBA00022989"/>
    </source>
</evidence>
<feature type="transmembrane region" description="Helical" evidence="7">
    <location>
        <begin position="142"/>
        <end position="165"/>
    </location>
</feature>
<comment type="similarity">
    <text evidence="2">Belongs to the ADIPOR family.</text>
</comment>
<feature type="binding site" evidence="6">
    <location>
        <position position="166"/>
    </location>
    <ligand>
        <name>Zn(2+)</name>
        <dbReference type="ChEBI" id="CHEBI:29105"/>
    </ligand>
</feature>
<dbReference type="Proteomes" id="UP000786811">
    <property type="component" value="Unassembled WGS sequence"/>
</dbReference>
<dbReference type="EMBL" id="CAJNRD030001119">
    <property type="protein sequence ID" value="CAG5087433.1"/>
    <property type="molecule type" value="Genomic_DNA"/>
</dbReference>
<comment type="subcellular location">
    <subcellularLocation>
        <location evidence="1">Membrane</location>
        <topology evidence="1">Multi-pass membrane protein</topology>
    </subcellularLocation>
</comment>
<evidence type="ECO:0000256" key="7">
    <source>
        <dbReference type="SAM" id="Phobius"/>
    </source>
</evidence>
<proteinExistence type="inferred from homology"/>
<feature type="transmembrane region" description="Helical" evidence="7">
    <location>
        <begin position="186"/>
        <end position="205"/>
    </location>
</feature>
<evidence type="ECO:0000256" key="3">
    <source>
        <dbReference type="ARBA" id="ARBA00022692"/>
    </source>
</evidence>
<keyword evidence="5 7" id="KW-0472">Membrane</keyword>
<dbReference type="Pfam" id="PF03006">
    <property type="entry name" value="HlyIII"/>
    <property type="match status" value="1"/>
</dbReference>
<dbReference type="OrthoDB" id="535992at2759"/>
<name>A0A8J2HA43_COTCN</name>
<dbReference type="GO" id="GO:0046872">
    <property type="term" value="F:metal ion binding"/>
    <property type="evidence" value="ECO:0007669"/>
    <property type="project" value="UniProtKB-KW"/>
</dbReference>
<accession>A0A8J2HA43</accession>
<dbReference type="PANTHER" id="PTHR20855">
    <property type="entry name" value="ADIPOR/PROGESTIN RECEPTOR-RELATED"/>
    <property type="match status" value="1"/>
</dbReference>
<gene>
    <name evidence="8" type="ORF">HICCMSTLAB_LOCUS4512</name>
</gene>
<dbReference type="PANTHER" id="PTHR20855:SF138">
    <property type="entry name" value="PROGESTIN AND ADIPOQ RECEPTOR FAMILY MEMBER 4"/>
    <property type="match status" value="1"/>
</dbReference>
<evidence type="ECO:0000256" key="5">
    <source>
        <dbReference type="ARBA" id="ARBA00023136"/>
    </source>
</evidence>
<dbReference type="GO" id="GO:0038023">
    <property type="term" value="F:signaling receptor activity"/>
    <property type="evidence" value="ECO:0007669"/>
    <property type="project" value="TreeGrafter"/>
</dbReference>
<feature type="binding site" evidence="6">
    <location>
        <position position="330"/>
    </location>
    <ligand>
        <name>Zn(2+)</name>
        <dbReference type="ChEBI" id="CHEBI:29105"/>
    </ligand>
</feature>
<keyword evidence="8" id="KW-0675">Receptor</keyword>
<evidence type="ECO:0000256" key="1">
    <source>
        <dbReference type="ARBA" id="ARBA00004141"/>
    </source>
</evidence>
<feature type="binding site" evidence="6">
    <location>
        <position position="334"/>
    </location>
    <ligand>
        <name>Zn(2+)</name>
        <dbReference type="ChEBI" id="CHEBI:29105"/>
    </ligand>
</feature>
<protein>
    <submittedName>
        <fullName evidence="8">Similar to PAQR4: Progestin and adipoQ receptor family member 4 (Homo sapiens)</fullName>
    </submittedName>
</protein>
<keyword evidence="4 7" id="KW-1133">Transmembrane helix</keyword>
<evidence type="ECO:0000313" key="9">
    <source>
        <dbReference type="Proteomes" id="UP000786811"/>
    </source>
</evidence>
<organism evidence="8 9">
    <name type="scientific">Cotesia congregata</name>
    <name type="common">Parasitoid wasp</name>
    <name type="synonym">Apanteles congregatus</name>
    <dbReference type="NCBI Taxonomy" id="51543"/>
    <lineage>
        <taxon>Eukaryota</taxon>
        <taxon>Metazoa</taxon>
        <taxon>Ecdysozoa</taxon>
        <taxon>Arthropoda</taxon>
        <taxon>Hexapoda</taxon>
        <taxon>Insecta</taxon>
        <taxon>Pterygota</taxon>
        <taxon>Neoptera</taxon>
        <taxon>Endopterygota</taxon>
        <taxon>Hymenoptera</taxon>
        <taxon>Apocrita</taxon>
        <taxon>Ichneumonoidea</taxon>
        <taxon>Braconidae</taxon>
        <taxon>Microgastrinae</taxon>
        <taxon>Cotesia</taxon>
    </lineage>
</organism>
<evidence type="ECO:0000256" key="6">
    <source>
        <dbReference type="PIRSR" id="PIRSR604254-1"/>
    </source>
</evidence>
<feature type="transmembrane region" description="Helical" evidence="7">
    <location>
        <begin position="211"/>
        <end position="229"/>
    </location>
</feature>
<evidence type="ECO:0000313" key="8">
    <source>
        <dbReference type="EMBL" id="CAG5087433.1"/>
    </source>
</evidence>
<comment type="caution">
    <text evidence="8">The sequence shown here is derived from an EMBL/GenBank/DDBJ whole genome shotgun (WGS) entry which is preliminary data.</text>
</comment>
<sequence>TLLSGHPRNADVRTELAGEVTELIAANFAANNDLDCYNKLSAITAEADTAVKDNINEEADPSSVKSYDDKDSWCLQTWSDMPSHLQFNPHIRTGYRQITNLKGCIRSLFYIHNETVNTFTHGLAILHILLTIPGLLPWEKGIFFGFISWCHLIGAVSPWIGSFIYHLFMNLNYGEKFYRGLLKLDMLGIWVCQSIGALPMIATSVHCLTPILWYSTMLLYVFLSIWGLFKARYHNYIIMICNIDINWLSFESSAMKAKSPWERRLCFAPPFMMRMIFLTLRCFHLTGGDPDNLTHIVLQDLVAVIGGAIGALRIPEKWLPGQVDFIFNSHNIMHVVVICAVWSMHAATIRDIKWMMNPDVCLDTSNTSNSSYSSSPAFIHDEL</sequence>
<keyword evidence="6" id="KW-0862">Zinc</keyword>
<feature type="transmembrane region" description="Helical" evidence="7">
    <location>
        <begin position="116"/>
        <end position="136"/>
    </location>
</feature>
<reference evidence="8" key="1">
    <citation type="submission" date="2021-04" db="EMBL/GenBank/DDBJ databases">
        <authorList>
            <person name="Chebbi M.A.C M."/>
        </authorList>
    </citation>
    <scope>NUCLEOTIDE SEQUENCE</scope>
</reference>
<keyword evidence="9" id="KW-1185">Reference proteome</keyword>
<dbReference type="AlphaFoldDB" id="A0A8J2HA43"/>
<feature type="non-terminal residue" evidence="8">
    <location>
        <position position="383"/>
    </location>
</feature>
<dbReference type="GO" id="GO:0016020">
    <property type="term" value="C:membrane"/>
    <property type="evidence" value="ECO:0007669"/>
    <property type="project" value="UniProtKB-SubCell"/>
</dbReference>
<evidence type="ECO:0000256" key="2">
    <source>
        <dbReference type="ARBA" id="ARBA00007018"/>
    </source>
</evidence>
<dbReference type="InterPro" id="IPR004254">
    <property type="entry name" value="AdipoR/HlyIII-related"/>
</dbReference>